<dbReference type="AlphaFoldDB" id="A0A166RSU3"/>
<proteinExistence type="predicted"/>
<evidence type="ECO:0000313" key="1">
    <source>
        <dbReference type="EMBL" id="KZP28617.1"/>
    </source>
</evidence>
<dbReference type="Proteomes" id="UP000076532">
    <property type="component" value="Unassembled WGS sequence"/>
</dbReference>
<accession>A0A166RSU3</accession>
<organism evidence="1 2">
    <name type="scientific">Athelia psychrophila</name>
    <dbReference type="NCBI Taxonomy" id="1759441"/>
    <lineage>
        <taxon>Eukaryota</taxon>
        <taxon>Fungi</taxon>
        <taxon>Dikarya</taxon>
        <taxon>Basidiomycota</taxon>
        <taxon>Agaricomycotina</taxon>
        <taxon>Agaricomycetes</taxon>
        <taxon>Agaricomycetidae</taxon>
        <taxon>Atheliales</taxon>
        <taxon>Atheliaceae</taxon>
        <taxon>Athelia</taxon>
    </lineage>
</organism>
<reference evidence="1 2" key="1">
    <citation type="journal article" date="2016" name="Mol. Biol. Evol.">
        <title>Comparative Genomics of Early-Diverging Mushroom-Forming Fungi Provides Insights into the Origins of Lignocellulose Decay Capabilities.</title>
        <authorList>
            <person name="Nagy L.G."/>
            <person name="Riley R."/>
            <person name="Tritt A."/>
            <person name="Adam C."/>
            <person name="Daum C."/>
            <person name="Floudas D."/>
            <person name="Sun H."/>
            <person name="Yadav J.S."/>
            <person name="Pangilinan J."/>
            <person name="Larsson K.H."/>
            <person name="Matsuura K."/>
            <person name="Barry K."/>
            <person name="Labutti K."/>
            <person name="Kuo R."/>
            <person name="Ohm R.A."/>
            <person name="Bhattacharya S.S."/>
            <person name="Shirouzu T."/>
            <person name="Yoshinaga Y."/>
            <person name="Martin F.M."/>
            <person name="Grigoriev I.V."/>
            <person name="Hibbett D.S."/>
        </authorList>
    </citation>
    <scope>NUCLEOTIDE SEQUENCE [LARGE SCALE GENOMIC DNA]</scope>
    <source>
        <strain evidence="1 2">CBS 109695</strain>
    </source>
</reference>
<keyword evidence="2" id="KW-1185">Reference proteome</keyword>
<gene>
    <name evidence="1" type="ORF">FIBSPDRAFT_1039378</name>
</gene>
<name>A0A166RSU3_9AGAM</name>
<evidence type="ECO:0000313" key="2">
    <source>
        <dbReference type="Proteomes" id="UP000076532"/>
    </source>
</evidence>
<sequence>MTVDISRFDVSSTIKIVVYRRILFLTRFPLKKYFVAEHSGLGIELLEKDIDHELIDKAGRKVGPLISIQLDLERVAYRLHEDRGSVHRSPEDGKGADATEAVTAIAGKLGTVLQKIVPVVDEFASDTQKEDKIETWMGAPNTSPNYNAARKKHEPEIGSLFLDGPTFAT</sequence>
<protein>
    <submittedName>
        <fullName evidence="1">Uncharacterized protein</fullName>
    </submittedName>
</protein>
<dbReference type="EMBL" id="KV417502">
    <property type="protein sequence ID" value="KZP28617.1"/>
    <property type="molecule type" value="Genomic_DNA"/>
</dbReference>